<name>A0A0L0GB86_9EUKA</name>
<evidence type="ECO:0000313" key="2">
    <source>
        <dbReference type="Proteomes" id="UP000054560"/>
    </source>
</evidence>
<evidence type="ECO:0000313" key="1">
    <source>
        <dbReference type="EMBL" id="KNC86282.1"/>
    </source>
</evidence>
<protein>
    <recommendedName>
        <fullName evidence="3">Smr domain-containing protein</fullName>
    </recommendedName>
</protein>
<sequence length="982" mass="109193">MRKTYTHRYASTVAWGVRHQVRRVFRDPNACNLRTNSTLAQSVQDVSSFFRRKVGPHIRIDQDLLSRDVYKSEKSLPQLALLSLSMRKAIQERNCTRLKICVETGDIEAASAILQHLIDLRLNFGTPTLSAMKQATDLGASAHIGPKHLERLTYTDTQPRDGSNVTAGMVGAQHDSRYTAVAHKNHVVDAWKALEQTLDPHSGEVRQHPNIVQKTNTIAPVQSIGLTGGLRARANGQELTAYNEYLIHAIRRQERDMVLALLIVMRLVKVAYDFTTHEHIRTACTSGLLGSAPDADARVPETYTYHTDAHVDGGECLSDTTHVLVAHALKWDHSAVTHDLNPKTPISNLWGWLGAGAFGAGRVGKATSGGDKCVYIPSNTLLPELGTLLRARMEYVSITESNTKNNGETKGVDSILVEAIPDANRVYVSTEALAKAARCGVTALRDRYESVIRSFMLSRSELKGAVLAKAVNRACALDTLSLEHDTTPTKNAQLKAARIARDNFDKAYDGMIGGARHVLLATLEMGLKKRSKDIVLGSLLRLIPTNSDYSSHAYKAQLVHLVHTPERMDLLEPHLTTLQASDMMANENASLAERLRSIHARAVDESMRHPIDSELYNLDQRTQKTICAEEPLVAKQLKQRTLRGQLWKDFVRNVDIANARPSVRVSDTYEEPHETDKSIVSHFKAMHSGSLGKWLAAKLNLWAPTVGGAVYPNTGDNTAGESGSVRDVVTRHAWARKQVAHECETLLKRCLRLMDVDGALTVAHHIAVNKLWVSDEMKDYIETARTKRMLNYHGRLQREVDVRKGKGRVSEREIVLYNHMIESATIVSAKWWWERFPEQRRLDLHGHTRLMCNVAFAKLLNTMLSMYNAHVLEHTRRYKATTPCICVPDIAVGAEAHSLLANDSSLEAFSTTITGESAPPFNCRVVLITGKGSNSREGPVLRPNLMRLALQLNPPIKMVELSSASVELVADDVRQWLIRNAG</sequence>
<gene>
    <name evidence="1" type="ORF">SARC_01544</name>
</gene>
<keyword evidence="2" id="KW-1185">Reference proteome</keyword>
<evidence type="ECO:0008006" key="3">
    <source>
        <dbReference type="Google" id="ProtNLM"/>
    </source>
</evidence>
<dbReference type="Proteomes" id="UP000054560">
    <property type="component" value="Unassembled WGS sequence"/>
</dbReference>
<proteinExistence type="predicted"/>
<organism evidence="1 2">
    <name type="scientific">Sphaeroforma arctica JP610</name>
    <dbReference type="NCBI Taxonomy" id="667725"/>
    <lineage>
        <taxon>Eukaryota</taxon>
        <taxon>Ichthyosporea</taxon>
        <taxon>Ichthyophonida</taxon>
        <taxon>Sphaeroforma</taxon>
    </lineage>
</organism>
<reference evidence="1 2" key="1">
    <citation type="submission" date="2011-02" db="EMBL/GenBank/DDBJ databases">
        <title>The Genome Sequence of Sphaeroforma arctica JP610.</title>
        <authorList>
            <consortium name="The Broad Institute Genome Sequencing Platform"/>
            <person name="Russ C."/>
            <person name="Cuomo C."/>
            <person name="Young S.K."/>
            <person name="Zeng Q."/>
            <person name="Gargeya S."/>
            <person name="Alvarado L."/>
            <person name="Berlin A."/>
            <person name="Chapman S.B."/>
            <person name="Chen Z."/>
            <person name="Freedman E."/>
            <person name="Gellesch M."/>
            <person name="Goldberg J."/>
            <person name="Griggs A."/>
            <person name="Gujja S."/>
            <person name="Heilman E."/>
            <person name="Heiman D."/>
            <person name="Howarth C."/>
            <person name="Mehta T."/>
            <person name="Neiman D."/>
            <person name="Pearson M."/>
            <person name="Roberts A."/>
            <person name="Saif S."/>
            <person name="Shea T."/>
            <person name="Shenoy N."/>
            <person name="Sisk P."/>
            <person name="Stolte C."/>
            <person name="Sykes S."/>
            <person name="White J."/>
            <person name="Yandava C."/>
            <person name="Burger G."/>
            <person name="Gray M.W."/>
            <person name="Holland P.W.H."/>
            <person name="King N."/>
            <person name="Lang F.B.F."/>
            <person name="Roger A.J."/>
            <person name="Ruiz-Trillo I."/>
            <person name="Haas B."/>
            <person name="Nusbaum C."/>
            <person name="Birren B."/>
        </authorList>
    </citation>
    <scope>NUCLEOTIDE SEQUENCE [LARGE SCALE GENOMIC DNA]</scope>
    <source>
        <strain evidence="1 2">JP610</strain>
    </source>
</reference>
<dbReference type="GeneID" id="25902048"/>
<accession>A0A0L0GB86</accession>
<dbReference type="AlphaFoldDB" id="A0A0L0GB86"/>
<dbReference type="EMBL" id="KQ241659">
    <property type="protein sequence ID" value="KNC86282.1"/>
    <property type="molecule type" value="Genomic_DNA"/>
</dbReference>
<dbReference type="RefSeq" id="XP_014160184.1">
    <property type="nucleotide sequence ID" value="XM_014304709.1"/>
</dbReference>